<gene>
    <name evidence="2" type="ORF">FCM35_KLT12745</name>
</gene>
<evidence type="ECO:0000313" key="3">
    <source>
        <dbReference type="Proteomes" id="UP000623129"/>
    </source>
</evidence>
<protein>
    <submittedName>
        <fullName evidence="2">Uncharacterized protein</fullName>
    </submittedName>
</protein>
<sequence>MAHQRDIGKVRRFNFFGMRRGGQDYSSTYESNNQQRSASGTTRQYDSTPKDIDSNEAVRMYGGAAYTTYSTKKKATYIYQQYYNDITNPRSNGY</sequence>
<accession>A0A833QI50</accession>
<dbReference type="EMBL" id="SWLB01000024">
    <property type="protein sequence ID" value="KAF3322756.1"/>
    <property type="molecule type" value="Genomic_DNA"/>
</dbReference>
<dbReference type="AlphaFoldDB" id="A0A833QI50"/>
<evidence type="ECO:0000256" key="1">
    <source>
        <dbReference type="SAM" id="MobiDB-lite"/>
    </source>
</evidence>
<feature type="region of interest" description="Disordered" evidence="1">
    <location>
        <begin position="19"/>
        <end position="53"/>
    </location>
</feature>
<proteinExistence type="predicted"/>
<keyword evidence="3" id="KW-1185">Reference proteome</keyword>
<organism evidence="2 3">
    <name type="scientific">Carex littledalei</name>
    <dbReference type="NCBI Taxonomy" id="544730"/>
    <lineage>
        <taxon>Eukaryota</taxon>
        <taxon>Viridiplantae</taxon>
        <taxon>Streptophyta</taxon>
        <taxon>Embryophyta</taxon>
        <taxon>Tracheophyta</taxon>
        <taxon>Spermatophyta</taxon>
        <taxon>Magnoliopsida</taxon>
        <taxon>Liliopsida</taxon>
        <taxon>Poales</taxon>
        <taxon>Cyperaceae</taxon>
        <taxon>Cyperoideae</taxon>
        <taxon>Cariceae</taxon>
        <taxon>Carex</taxon>
        <taxon>Carex subgen. Euthyceras</taxon>
    </lineage>
</organism>
<evidence type="ECO:0000313" key="2">
    <source>
        <dbReference type="EMBL" id="KAF3322756.1"/>
    </source>
</evidence>
<feature type="compositionally biased region" description="Polar residues" evidence="1">
    <location>
        <begin position="24"/>
        <end position="47"/>
    </location>
</feature>
<name>A0A833QI50_9POAL</name>
<dbReference type="Proteomes" id="UP000623129">
    <property type="component" value="Unassembled WGS sequence"/>
</dbReference>
<reference evidence="2" key="1">
    <citation type="submission" date="2020-01" db="EMBL/GenBank/DDBJ databases">
        <title>Genome sequence of Kobresia littledalei, the first chromosome-level genome in the family Cyperaceae.</title>
        <authorList>
            <person name="Qu G."/>
        </authorList>
    </citation>
    <scope>NUCLEOTIDE SEQUENCE</scope>
    <source>
        <strain evidence="2">C.B.Clarke</strain>
        <tissue evidence="2">Leaf</tissue>
    </source>
</reference>
<comment type="caution">
    <text evidence="2">The sequence shown here is derived from an EMBL/GenBank/DDBJ whole genome shotgun (WGS) entry which is preliminary data.</text>
</comment>